<name>A0AAV0ZC75_VICFA</name>
<dbReference type="Proteomes" id="UP001157006">
    <property type="component" value="Chromosome 1S"/>
</dbReference>
<keyword evidence="1" id="KW-1133">Transmembrane helix</keyword>
<evidence type="ECO:0000313" key="2">
    <source>
        <dbReference type="EMBL" id="CAI8594703.1"/>
    </source>
</evidence>
<sequence>MPKRNKHAGSKFVQSKQACKQYTCPIEASMQTIYAQLKQAYRKHVPNRSRLAGSKLVQIETGLQAAILSKSKGLPCMGHLWQQNLIFKANMQATYLVNRKVFLAGGTCGQQTLSNRRRCKVQSKRLNRRRCKVQSKGAESNEAYFFLQICQNIIFICFPPFLTVFF</sequence>
<proteinExistence type="predicted"/>
<dbReference type="EMBL" id="OX451735">
    <property type="protein sequence ID" value="CAI8594703.1"/>
    <property type="molecule type" value="Genomic_DNA"/>
</dbReference>
<evidence type="ECO:0000313" key="3">
    <source>
        <dbReference type="Proteomes" id="UP001157006"/>
    </source>
</evidence>
<keyword evidence="3" id="KW-1185">Reference proteome</keyword>
<gene>
    <name evidence="2" type="ORF">VFH_I154000</name>
</gene>
<keyword evidence="1" id="KW-0472">Membrane</keyword>
<organism evidence="2 3">
    <name type="scientific">Vicia faba</name>
    <name type="common">Broad bean</name>
    <name type="synonym">Faba vulgaris</name>
    <dbReference type="NCBI Taxonomy" id="3906"/>
    <lineage>
        <taxon>Eukaryota</taxon>
        <taxon>Viridiplantae</taxon>
        <taxon>Streptophyta</taxon>
        <taxon>Embryophyta</taxon>
        <taxon>Tracheophyta</taxon>
        <taxon>Spermatophyta</taxon>
        <taxon>Magnoliopsida</taxon>
        <taxon>eudicotyledons</taxon>
        <taxon>Gunneridae</taxon>
        <taxon>Pentapetalae</taxon>
        <taxon>rosids</taxon>
        <taxon>fabids</taxon>
        <taxon>Fabales</taxon>
        <taxon>Fabaceae</taxon>
        <taxon>Papilionoideae</taxon>
        <taxon>50 kb inversion clade</taxon>
        <taxon>NPAAA clade</taxon>
        <taxon>Hologalegina</taxon>
        <taxon>IRL clade</taxon>
        <taxon>Fabeae</taxon>
        <taxon>Vicia</taxon>
    </lineage>
</organism>
<evidence type="ECO:0000256" key="1">
    <source>
        <dbReference type="SAM" id="Phobius"/>
    </source>
</evidence>
<feature type="transmembrane region" description="Helical" evidence="1">
    <location>
        <begin position="143"/>
        <end position="162"/>
    </location>
</feature>
<reference evidence="2 3" key="1">
    <citation type="submission" date="2023-01" db="EMBL/GenBank/DDBJ databases">
        <authorList>
            <person name="Kreplak J."/>
        </authorList>
    </citation>
    <scope>NUCLEOTIDE SEQUENCE [LARGE SCALE GENOMIC DNA]</scope>
</reference>
<keyword evidence="1" id="KW-0812">Transmembrane</keyword>
<accession>A0AAV0ZC75</accession>
<protein>
    <submittedName>
        <fullName evidence="2">Uncharacterized protein</fullName>
    </submittedName>
</protein>
<dbReference type="AlphaFoldDB" id="A0AAV0ZC75"/>